<dbReference type="InterPro" id="IPR031837">
    <property type="entry name" value="DUF5071"/>
</dbReference>
<protein>
    <recommendedName>
        <fullName evidence="1">DUF5071 domain-containing protein</fullName>
    </recommendedName>
</protein>
<evidence type="ECO:0000313" key="2">
    <source>
        <dbReference type="EMBL" id="TVY23067.1"/>
    </source>
</evidence>
<sequence>MSSPSSPLTPSQKTLLPADKHDTAAIDHLSTLPSSTIAPLIPELLTWVQDINWPIAAHIISLLLTYPHLLVEPVRGILLGSDDGWKYNCLVYLVDAMPIEQQWELRTAVERTAENPTEGEFELDEVARDILGKIH</sequence>
<dbReference type="OrthoDB" id="2969215at2759"/>
<proteinExistence type="predicted"/>
<dbReference type="Proteomes" id="UP000431533">
    <property type="component" value="Unassembled WGS sequence"/>
</dbReference>
<dbReference type="Gene3D" id="1.25.40.750">
    <property type="entry name" value="Domain of unknown function DUF5071"/>
    <property type="match status" value="1"/>
</dbReference>
<evidence type="ECO:0000259" key="1">
    <source>
        <dbReference type="Pfam" id="PF16804"/>
    </source>
</evidence>
<reference evidence="2 3" key="1">
    <citation type="submission" date="2018-05" db="EMBL/GenBank/DDBJ databases">
        <title>Genome sequencing and assembly of the regulated plant pathogen Lachnellula willkommii and related sister species for the development of diagnostic species identification markers.</title>
        <authorList>
            <person name="Giroux E."/>
            <person name="Bilodeau G."/>
        </authorList>
    </citation>
    <scope>NUCLEOTIDE SEQUENCE [LARGE SCALE GENOMIC DNA]</scope>
    <source>
        <strain evidence="2 3">CBS 185.66</strain>
    </source>
</reference>
<comment type="caution">
    <text evidence="2">The sequence shown here is derived from an EMBL/GenBank/DDBJ whole genome shotgun (WGS) entry which is preliminary data.</text>
</comment>
<dbReference type="InterPro" id="IPR038692">
    <property type="entry name" value="Cthe_2751_sf"/>
</dbReference>
<dbReference type="Pfam" id="PF16804">
    <property type="entry name" value="DUF5071"/>
    <property type="match status" value="1"/>
</dbReference>
<dbReference type="RefSeq" id="XP_031001855.1">
    <property type="nucleotide sequence ID" value="XM_031153100.1"/>
</dbReference>
<organism evidence="2 3">
    <name type="scientific">Lachnellula hyalina</name>
    <dbReference type="NCBI Taxonomy" id="1316788"/>
    <lineage>
        <taxon>Eukaryota</taxon>
        <taxon>Fungi</taxon>
        <taxon>Dikarya</taxon>
        <taxon>Ascomycota</taxon>
        <taxon>Pezizomycotina</taxon>
        <taxon>Leotiomycetes</taxon>
        <taxon>Helotiales</taxon>
        <taxon>Lachnaceae</taxon>
        <taxon>Lachnellula</taxon>
    </lineage>
</organism>
<accession>A0A8H8TV78</accession>
<name>A0A8H8TV78_9HELO</name>
<dbReference type="EMBL" id="QGMH01000206">
    <property type="protein sequence ID" value="TVY23067.1"/>
    <property type="molecule type" value="Genomic_DNA"/>
</dbReference>
<dbReference type="AlphaFoldDB" id="A0A8H8TV78"/>
<keyword evidence="3" id="KW-1185">Reference proteome</keyword>
<evidence type="ECO:0000313" key="3">
    <source>
        <dbReference type="Proteomes" id="UP000431533"/>
    </source>
</evidence>
<dbReference type="GeneID" id="41988378"/>
<feature type="domain" description="DUF5071" evidence="1">
    <location>
        <begin position="15"/>
        <end position="131"/>
    </location>
</feature>
<gene>
    <name evidence="2" type="ORF">LHYA1_G008180</name>
</gene>
<dbReference type="CDD" id="cd11743">
    <property type="entry name" value="Cthe_2751_like"/>
    <property type="match status" value="1"/>
</dbReference>